<evidence type="ECO:0000256" key="1">
    <source>
        <dbReference type="ARBA" id="ARBA00009199"/>
    </source>
</evidence>
<dbReference type="PANTHER" id="PTHR11895:SF67">
    <property type="entry name" value="AMIDASE DOMAIN-CONTAINING PROTEIN"/>
    <property type="match status" value="1"/>
</dbReference>
<keyword evidence="2" id="KW-0472">Membrane</keyword>
<evidence type="ECO:0000313" key="7">
    <source>
        <dbReference type="RefSeq" id="XP_031559639.1"/>
    </source>
</evidence>
<feature type="domain" description="Amidase" evidence="3">
    <location>
        <begin position="170"/>
        <end position="365"/>
    </location>
</feature>
<dbReference type="Proteomes" id="UP000515163">
    <property type="component" value="Unplaced"/>
</dbReference>
<dbReference type="PROSITE" id="PS00571">
    <property type="entry name" value="AMIDASES"/>
    <property type="match status" value="1"/>
</dbReference>
<dbReference type="AlphaFoldDB" id="A0A6P8HTB6"/>
<dbReference type="Pfam" id="PF01425">
    <property type="entry name" value="Amidase"/>
    <property type="match status" value="1"/>
</dbReference>
<feature type="transmembrane region" description="Helical" evidence="2">
    <location>
        <begin position="6"/>
        <end position="22"/>
    </location>
</feature>
<proteinExistence type="inferred from homology"/>
<dbReference type="PANTHER" id="PTHR11895">
    <property type="entry name" value="TRANSAMIDASE"/>
    <property type="match status" value="1"/>
</dbReference>
<dbReference type="GeneID" id="116295825"/>
<gene>
    <name evidence="5 6 7" type="primary">LOC116295825</name>
</gene>
<keyword evidence="2" id="KW-1133">Transmembrane helix</keyword>
<name>A0A6P8HTB6_ACTTE</name>
<protein>
    <submittedName>
        <fullName evidence="5 6">Fatty acid amide hydrolase-like</fullName>
    </submittedName>
</protein>
<comment type="similarity">
    <text evidence="1">Belongs to the amidase family.</text>
</comment>
<dbReference type="RefSeq" id="XP_031559639.1">
    <property type="nucleotide sequence ID" value="XM_031703779.1"/>
</dbReference>
<keyword evidence="2" id="KW-0812">Transmembrane</keyword>
<dbReference type="InterPro" id="IPR036928">
    <property type="entry name" value="AS_sf"/>
</dbReference>
<dbReference type="RefSeq" id="XP_031559637.1">
    <property type="nucleotide sequence ID" value="XM_031703777.1"/>
</dbReference>
<evidence type="ECO:0000313" key="5">
    <source>
        <dbReference type="RefSeq" id="XP_031559637.1"/>
    </source>
</evidence>
<dbReference type="InterPro" id="IPR023631">
    <property type="entry name" value="Amidase_dom"/>
</dbReference>
<reference evidence="5 6" key="1">
    <citation type="submission" date="2025-04" db="UniProtKB">
        <authorList>
            <consortium name="RefSeq"/>
        </authorList>
    </citation>
    <scope>IDENTIFICATION</scope>
    <source>
        <tissue evidence="5 6">Tentacle</tissue>
    </source>
</reference>
<dbReference type="OrthoDB" id="421993at2759"/>
<evidence type="ECO:0000313" key="4">
    <source>
        <dbReference type="Proteomes" id="UP000515163"/>
    </source>
</evidence>
<organism evidence="4 7">
    <name type="scientific">Actinia tenebrosa</name>
    <name type="common">Australian red waratah sea anemone</name>
    <dbReference type="NCBI Taxonomy" id="6105"/>
    <lineage>
        <taxon>Eukaryota</taxon>
        <taxon>Metazoa</taxon>
        <taxon>Cnidaria</taxon>
        <taxon>Anthozoa</taxon>
        <taxon>Hexacorallia</taxon>
        <taxon>Actiniaria</taxon>
        <taxon>Actiniidae</taxon>
        <taxon>Actinia</taxon>
    </lineage>
</organism>
<dbReference type="KEGG" id="aten:116295825"/>
<keyword evidence="4" id="KW-1185">Reference proteome</keyword>
<dbReference type="InterPro" id="IPR000120">
    <property type="entry name" value="Amidase"/>
</dbReference>
<accession>A0A6P8HTB6</accession>
<dbReference type="InterPro" id="IPR020556">
    <property type="entry name" value="Amidase_CS"/>
</dbReference>
<sequence length="368" mass="40228">MYWVALTAGAGFILPAILFFWRRRKPKSFKIKELARNGIPEESVAYEVVDLNIPRLSGKAMVIVKRLCSITFIKNILGAQSIRQSKLDLLRSIDIPDCPTITPLPLETWNPPPVDDRPIDFEKYLKTARRSKSSPFKFLSIAELTRAYRNKEVTPSDVANNIIQGIRDSEKRTPKMNIFTQYDPDEIRKLAKASTKRYEKNKPLSFLDGVPVGLKEEFDVIPYYMQNGTTFWSSKSCKTDASLVKKLRDGGAMIIGMTNMHEIGIGVTGNNAHSSHGTPRNPYNVNHYTGGSSSGSAAAVASGLCLVALGTDGGGSIRMPSGACGVVGIKASYGRINTAGVVHTCHTVTHAGPICNSVNDAAIVYGKY</sequence>
<evidence type="ECO:0000259" key="3">
    <source>
        <dbReference type="Pfam" id="PF01425"/>
    </source>
</evidence>
<evidence type="ECO:0000313" key="6">
    <source>
        <dbReference type="RefSeq" id="XP_031559638.1"/>
    </source>
</evidence>
<dbReference type="SUPFAM" id="SSF75304">
    <property type="entry name" value="Amidase signature (AS) enzymes"/>
    <property type="match status" value="1"/>
</dbReference>
<dbReference type="Gene3D" id="3.90.1300.10">
    <property type="entry name" value="Amidase signature (AS) domain"/>
    <property type="match status" value="1"/>
</dbReference>
<evidence type="ECO:0000256" key="2">
    <source>
        <dbReference type="SAM" id="Phobius"/>
    </source>
</evidence>
<dbReference type="GO" id="GO:0003824">
    <property type="term" value="F:catalytic activity"/>
    <property type="evidence" value="ECO:0007669"/>
    <property type="project" value="InterPro"/>
</dbReference>
<dbReference type="RefSeq" id="XP_031559638.1">
    <property type="nucleotide sequence ID" value="XM_031703778.1"/>
</dbReference>